<sequence length="193" mass="21563">MNSDIDPVALVASWARLWESYRRLLLCHPDRVQEVKAAVERAWLAMPIEVRGSALVARDQVVVADPDNQLRELREDLAAAHVRRELVPLVRTAAKEVPLPAGRIEVARGLLRTHRTADQALFAASQEQWAEAQKELQRRVVDEVIQAQILALAAELGLPHGENSSCWCRPVRCGPVLVHQDARVPPGHLRQAE</sequence>
<dbReference type="RefSeq" id="WP_344036477.1">
    <property type="nucleotide sequence ID" value="NZ_BAAAKE010000005.1"/>
</dbReference>
<gene>
    <name evidence="1" type="ORF">ACFPFM_07580</name>
</gene>
<comment type="caution">
    <text evidence="1">The sequence shown here is derived from an EMBL/GenBank/DDBJ whole genome shotgun (WGS) entry which is preliminary data.</text>
</comment>
<protein>
    <submittedName>
        <fullName evidence="1">Uncharacterized protein</fullName>
    </submittedName>
</protein>
<keyword evidence="2" id="KW-1185">Reference proteome</keyword>
<accession>A0ABV9XVY8</accession>
<organism evidence="1 2">
    <name type="scientific">Saccharothrix xinjiangensis</name>
    <dbReference type="NCBI Taxonomy" id="204798"/>
    <lineage>
        <taxon>Bacteria</taxon>
        <taxon>Bacillati</taxon>
        <taxon>Actinomycetota</taxon>
        <taxon>Actinomycetes</taxon>
        <taxon>Pseudonocardiales</taxon>
        <taxon>Pseudonocardiaceae</taxon>
        <taxon>Saccharothrix</taxon>
    </lineage>
</organism>
<proteinExistence type="predicted"/>
<dbReference type="Proteomes" id="UP001595833">
    <property type="component" value="Unassembled WGS sequence"/>
</dbReference>
<reference evidence="2" key="1">
    <citation type="journal article" date="2019" name="Int. J. Syst. Evol. Microbiol.">
        <title>The Global Catalogue of Microorganisms (GCM) 10K type strain sequencing project: providing services to taxonomists for standard genome sequencing and annotation.</title>
        <authorList>
            <consortium name="The Broad Institute Genomics Platform"/>
            <consortium name="The Broad Institute Genome Sequencing Center for Infectious Disease"/>
            <person name="Wu L."/>
            <person name="Ma J."/>
        </authorList>
    </citation>
    <scope>NUCLEOTIDE SEQUENCE [LARGE SCALE GENOMIC DNA]</scope>
    <source>
        <strain evidence="2">KCTC 12848</strain>
    </source>
</reference>
<dbReference type="EMBL" id="JBHSJB010000007">
    <property type="protein sequence ID" value="MFC5053617.1"/>
    <property type="molecule type" value="Genomic_DNA"/>
</dbReference>
<name>A0ABV9XVY8_9PSEU</name>
<evidence type="ECO:0000313" key="1">
    <source>
        <dbReference type="EMBL" id="MFC5053617.1"/>
    </source>
</evidence>
<evidence type="ECO:0000313" key="2">
    <source>
        <dbReference type="Proteomes" id="UP001595833"/>
    </source>
</evidence>